<dbReference type="Pfam" id="PF02983">
    <property type="entry name" value="Pro_Al_protease"/>
    <property type="match status" value="1"/>
</dbReference>
<proteinExistence type="inferred from homology"/>
<evidence type="ECO:0000256" key="2">
    <source>
        <dbReference type="ARBA" id="ARBA00022670"/>
    </source>
</evidence>
<dbReference type="SUPFAM" id="SSF49785">
    <property type="entry name" value="Galactose-binding domain-like"/>
    <property type="match status" value="1"/>
</dbReference>
<keyword evidence="5" id="KW-0720">Serine protease</keyword>
<keyword evidence="9" id="KW-0119">Carbohydrate metabolism</keyword>
<evidence type="ECO:0000259" key="12">
    <source>
        <dbReference type="PROSITE" id="PS50853"/>
    </source>
</evidence>
<dbReference type="GO" id="GO:0006508">
    <property type="term" value="P:proteolysis"/>
    <property type="evidence" value="ECO:0007669"/>
    <property type="project" value="UniProtKB-KW"/>
</dbReference>
<protein>
    <submittedName>
        <fullName evidence="14">Streptogrisin C</fullName>
    </submittedName>
</protein>
<keyword evidence="7" id="KW-1015">Disulfide bond</keyword>
<dbReference type="PROSITE" id="PS51829">
    <property type="entry name" value="P_HOMO_B"/>
    <property type="match status" value="1"/>
</dbReference>
<keyword evidence="9" id="KW-0624">Polysaccharide degradation</keyword>
<dbReference type="PROSITE" id="PS00134">
    <property type="entry name" value="TRYPSIN_HIS"/>
    <property type="match status" value="1"/>
</dbReference>
<dbReference type="PROSITE" id="PS50853">
    <property type="entry name" value="FN3"/>
    <property type="match status" value="1"/>
</dbReference>
<gene>
    <name evidence="14" type="ORF">SAMN05421504_101943</name>
</gene>
<evidence type="ECO:0000256" key="6">
    <source>
        <dbReference type="ARBA" id="ARBA00023145"/>
    </source>
</evidence>
<dbReference type="InterPro" id="IPR003961">
    <property type="entry name" value="FN3_dom"/>
</dbReference>
<evidence type="ECO:0000256" key="4">
    <source>
        <dbReference type="ARBA" id="ARBA00022801"/>
    </source>
</evidence>
<dbReference type="InterPro" id="IPR013783">
    <property type="entry name" value="Ig-like_fold"/>
</dbReference>
<dbReference type="GO" id="GO:0004252">
    <property type="term" value="F:serine-type endopeptidase activity"/>
    <property type="evidence" value="ECO:0007669"/>
    <property type="project" value="InterPro"/>
</dbReference>
<dbReference type="GO" id="GO:0000272">
    <property type="term" value="P:polysaccharide catabolic process"/>
    <property type="evidence" value="ECO:0007669"/>
    <property type="project" value="UniProtKB-KW"/>
</dbReference>
<dbReference type="CDD" id="cd21112">
    <property type="entry name" value="alphaLP-like"/>
    <property type="match status" value="1"/>
</dbReference>
<dbReference type="InterPro" id="IPR001316">
    <property type="entry name" value="Pept_S1A_streptogrisin"/>
</dbReference>
<dbReference type="Gene3D" id="3.30.300.50">
    <property type="match status" value="2"/>
</dbReference>
<dbReference type="InterPro" id="IPR018114">
    <property type="entry name" value="TRYPSIN_HIS"/>
</dbReference>
<comment type="similarity">
    <text evidence="1">Belongs to the peptidase S1 family.</text>
</comment>
<dbReference type="SUPFAM" id="SSF49265">
    <property type="entry name" value="Fibronectin type III"/>
    <property type="match status" value="1"/>
</dbReference>
<feature type="compositionally biased region" description="Polar residues" evidence="10">
    <location>
        <begin position="476"/>
        <end position="486"/>
    </location>
</feature>
<dbReference type="SUPFAM" id="SSF50494">
    <property type="entry name" value="Trypsin-like serine proteases"/>
    <property type="match status" value="1"/>
</dbReference>
<evidence type="ECO:0000256" key="8">
    <source>
        <dbReference type="ARBA" id="ARBA00023295"/>
    </source>
</evidence>
<evidence type="ECO:0000256" key="9">
    <source>
        <dbReference type="ARBA" id="ARBA00023326"/>
    </source>
</evidence>
<feature type="domain" description="Fibronectin type-III" evidence="12">
    <location>
        <begin position="404"/>
        <end position="489"/>
    </location>
</feature>
<dbReference type="CDD" id="cd00063">
    <property type="entry name" value="FN3"/>
    <property type="match status" value="1"/>
</dbReference>
<evidence type="ECO:0000256" key="1">
    <source>
        <dbReference type="ARBA" id="ARBA00007664"/>
    </source>
</evidence>
<dbReference type="InterPro" id="IPR036116">
    <property type="entry name" value="FN3_sf"/>
</dbReference>
<dbReference type="RefSeq" id="WP_245757148.1">
    <property type="nucleotide sequence ID" value="NZ_FNON01000001.1"/>
</dbReference>
<dbReference type="GO" id="GO:0016798">
    <property type="term" value="F:hydrolase activity, acting on glycosyl bonds"/>
    <property type="evidence" value="ECO:0007669"/>
    <property type="project" value="UniProtKB-KW"/>
</dbReference>
<dbReference type="Gene3D" id="2.60.40.10">
    <property type="entry name" value="Immunoglobulins"/>
    <property type="match status" value="1"/>
</dbReference>
<dbReference type="AlphaFoldDB" id="A0A1H2UN58"/>
<dbReference type="Gene3D" id="2.40.10.10">
    <property type="entry name" value="Trypsin-like serine proteases"/>
    <property type="match status" value="2"/>
</dbReference>
<organism evidence="14 15">
    <name type="scientific">Amycolatopsis xylanica</name>
    <dbReference type="NCBI Taxonomy" id="589385"/>
    <lineage>
        <taxon>Bacteria</taxon>
        <taxon>Bacillati</taxon>
        <taxon>Actinomycetota</taxon>
        <taxon>Actinomycetes</taxon>
        <taxon>Pseudonocardiales</taxon>
        <taxon>Pseudonocardiaceae</taxon>
        <taxon>Amycolatopsis</taxon>
    </lineage>
</organism>
<keyword evidence="6" id="KW-0865">Zymogen</keyword>
<keyword evidence="3 11" id="KW-0732">Signal</keyword>
<dbReference type="PRINTS" id="PR00861">
    <property type="entry name" value="ALYTICPTASE"/>
</dbReference>
<keyword evidence="4" id="KW-0378">Hydrolase</keyword>
<feature type="region of interest" description="Disordered" evidence="10">
    <location>
        <begin position="392"/>
        <end position="414"/>
    </location>
</feature>
<feature type="signal peptide" evidence="11">
    <location>
        <begin position="1"/>
        <end position="25"/>
    </location>
</feature>
<dbReference type="InterPro" id="IPR009003">
    <property type="entry name" value="Peptidase_S1_PA"/>
</dbReference>
<keyword evidence="8" id="KW-0326">Glycosidase</keyword>
<keyword evidence="15" id="KW-1185">Reference proteome</keyword>
<feature type="region of interest" description="Disordered" evidence="10">
    <location>
        <begin position="475"/>
        <end position="497"/>
    </location>
</feature>
<keyword evidence="2" id="KW-0645">Protease</keyword>
<reference evidence="14 15" key="1">
    <citation type="submission" date="2016-10" db="EMBL/GenBank/DDBJ databases">
        <authorList>
            <person name="de Groot N.N."/>
        </authorList>
    </citation>
    <scope>NUCLEOTIDE SEQUENCE [LARGE SCALE GENOMIC DNA]</scope>
    <source>
        <strain evidence="14 15">CPCC 202699</strain>
    </source>
</reference>
<dbReference type="EMBL" id="FNON01000001">
    <property type="protein sequence ID" value="SDW57596.1"/>
    <property type="molecule type" value="Genomic_DNA"/>
</dbReference>
<evidence type="ECO:0000256" key="5">
    <source>
        <dbReference type="ARBA" id="ARBA00022825"/>
    </source>
</evidence>
<evidence type="ECO:0000313" key="15">
    <source>
        <dbReference type="Proteomes" id="UP000199515"/>
    </source>
</evidence>
<name>A0A1H2UN58_9PSEU</name>
<dbReference type="Proteomes" id="UP000199515">
    <property type="component" value="Unassembled WGS sequence"/>
</dbReference>
<evidence type="ECO:0000313" key="14">
    <source>
        <dbReference type="EMBL" id="SDW57596.1"/>
    </source>
</evidence>
<dbReference type="Gene3D" id="2.60.120.260">
    <property type="entry name" value="Galactose-binding domain-like"/>
    <property type="match status" value="1"/>
</dbReference>
<dbReference type="InterPro" id="IPR035070">
    <property type="entry name" value="Streptogrisin_prodomain"/>
</dbReference>
<evidence type="ECO:0000259" key="13">
    <source>
        <dbReference type="PROSITE" id="PS51829"/>
    </source>
</evidence>
<evidence type="ECO:0000256" key="11">
    <source>
        <dbReference type="SAM" id="SignalP"/>
    </source>
</evidence>
<dbReference type="Pfam" id="PF00041">
    <property type="entry name" value="fn3"/>
    <property type="match status" value="1"/>
</dbReference>
<dbReference type="InterPro" id="IPR004236">
    <property type="entry name" value="Pept_S1_alpha_lytic"/>
</dbReference>
<dbReference type="SMART" id="SM00060">
    <property type="entry name" value="FN3"/>
    <property type="match status" value="1"/>
</dbReference>
<evidence type="ECO:0000256" key="7">
    <source>
        <dbReference type="ARBA" id="ARBA00023157"/>
    </source>
</evidence>
<sequence>MRRRSTFVSLMSVAALGLGLHPADAAPPPGPALPQAAVDGVAAAFGLTADQARAQLTAQDNAHRVAAALPAALRAESAGHWFDAATGKLTLAVTTPAAADAARASGAEAKLVTRTQADLDRTDDAVRALVGTGVPGVFGWGIDVRDNSVGVSVDRSRTTAATDSFLYRAKELGVRITETTSSPQQQSGTIQTGSPWWPGGESNCSVGFAVTDSAGAKHFLTAGHCTNDRDQAAYGASGQQNRIGTSNVGGTHSVNAREGDMGVVAVTEAGWNLSAAVNTWGEPAITVTGQAEAMVGDRVCHSGNTSHWKCGEVKYTHKSVDYGGGLIIEDLTWTTACSLGGDSGGGWLLGSKATGLHDGGPSQCVENPSDGDMSLFQPVAEALNKWQLKLVTGGGEDDTTPPSTPANPRATGTTANSVSLAWDAATDNVGVTGYDVYNGSTLATSSAGTTATVTGLNPDTAYTFTIKARDAAGNLSPASTPVSARTQAGGGRTLSNGTDYPIRDYQQIFSPITSTLTGQAATPLTVAVTIDHTCAEDLGLTLLDPKGKGYPLKYSGGATCTAWTGVRTFTVPNASSPAGGRWQLRVTDYGPGDTGVLDSWSVTL</sequence>
<dbReference type="STRING" id="589385.SAMN05421504_101943"/>
<dbReference type="InterPro" id="IPR008979">
    <property type="entry name" value="Galactose-bd-like_sf"/>
</dbReference>
<feature type="region of interest" description="Disordered" evidence="10">
    <location>
        <begin position="178"/>
        <end position="197"/>
    </location>
</feature>
<feature type="compositionally biased region" description="Polar residues" evidence="10">
    <location>
        <begin position="178"/>
        <end position="194"/>
    </location>
</feature>
<accession>A0A1H2UN58</accession>
<dbReference type="Pfam" id="PF01483">
    <property type="entry name" value="P_proprotein"/>
    <property type="match status" value="1"/>
</dbReference>
<feature type="domain" description="P/Homo B" evidence="13">
    <location>
        <begin position="482"/>
        <end position="604"/>
    </location>
</feature>
<evidence type="ECO:0000256" key="3">
    <source>
        <dbReference type="ARBA" id="ARBA00022729"/>
    </source>
</evidence>
<feature type="chain" id="PRO_5011547060" evidence="11">
    <location>
        <begin position="26"/>
        <end position="604"/>
    </location>
</feature>
<evidence type="ECO:0000256" key="10">
    <source>
        <dbReference type="SAM" id="MobiDB-lite"/>
    </source>
</evidence>
<dbReference type="InterPro" id="IPR043504">
    <property type="entry name" value="Peptidase_S1_PA_chymotrypsin"/>
</dbReference>
<dbReference type="InterPro" id="IPR002884">
    <property type="entry name" value="P_dom"/>
</dbReference>
<dbReference type="GO" id="GO:0005576">
    <property type="term" value="C:extracellular region"/>
    <property type="evidence" value="ECO:0007669"/>
    <property type="project" value="InterPro"/>
</dbReference>